<organism evidence="1 2">
    <name type="scientific">Lactobacillus amylovorus</name>
    <dbReference type="NCBI Taxonomy" id="1604"/>
    <lineage>
        <taxon>Bacteria</taxon>
        <taxon>Bacillati</taxon>
        <taxon>Bacillota</taxon>
        <taxon>Bacilli</taxon>
        <taxon>Lactobacillales</taxon>
        <taxon>Lactobacillaceae</taxon>
        <taxon>Lactobacillus</taxon>
    </lineage>
</organism>
<evidence type="ECO:0000313" key="1">
    <source>
        <dbReference type="EMBL" id="QDD70195.1"/>
    </source>
</evidence>
<reference evidence="1 2" key="1">
    <citation type="submission" date="2018-06" db="EMBL/GenBank/DDBJ databases">
        <title>Complete genome sequnece of Lactobacillus amylovorus PMRA3.</title>
        <authorList>
            <person name="Nam Y.-D."/>
            <person name="Chung W.-H."/>
            <person name="Park Y.S."/>
            <person name="Kang J."/>
        </authorList>
    </citation>
    <scope>NUCLEOTIDE SEQUENCE [LARGE SCALE GENOMIC DNA]</scope>
    <source>
        <strain evidence="1 2">PMRA3</strain>
    </source>
</reference>
<dbReference type="EMBL" id="CP029754">
    <property type="protein sequence ID" value="QDD70195.1"/>
    <property type="molecule type" value="Genomic_DNA"/>
</dbReference>
<evidence type="ECO:0000313" key="2">
    <source>
        <dbReference type="Proteomes" id="UP000312326"/>
    </source>
</evidence>
<accession>A0A5B8ECR8</accession>
<dbReference type="RefSeq" id="WP_139962224.1">
    <property type="nucleotide sequence ID" value="NZ_CP029754.1"/>
</dbReference>
<name>A0A5B8ECR8_LACAM</name>
<protein>
    <submittedName>
        <fullName evidence="1">Uncharacterized protein</fullName>
    </submittedName>
</protein>
<gene>
    <name evidence="1" type="ORF">DM298_04365</name>
</gene>
<proteinExistence type="predicted"/>
<dbReference type="AlphaFoldDB" id="A0A5B8ECR8"/>
<sequence>MKNYDAKDAWLVIDGKRIFGFGDDKYYTKDNSKENQDRLRDNFKYAQSEPIPTKRTIELYKIEYVQIPHKDFTRKGKWIK</sequence>
<dbReference type="Proteomes" id="UP000312326">
    <property type="component" value="Chromosome"/>
</dbReference>